<proteinExistence type="predicted"/>
<dbReference type="SUPFAM" id="SSF52402">
    <property type="entry name" value="Adenine nucleotide alpha hydrolases-like"/>
    <property type="match status" value="1"/>
</dbReference>
<dbReference type="AlphaFoldDB" id="A0A7V3UZX2"/>
<dbReference type="InterPro" id="IPR001962">
    <property type="entry name" value="Asn_synthase"/>
</dbReference>
<dbReference type="Gene3D" id="3.40.50.620">
    <property type="entry name" value="HUPs"/>
    <property type="match status" value="1"/>
</dbReference>
<keyword evidence="8 10" id="KW-0067">ATP-binding</keyword>
<dbReference type="Pfam" id="PF00733">
    <property type="entry name" value="Asn_synthase"/>
    <property type="match status" value="1"/>
</dbReference>
<evidence type="ECO:0000256" key="3">
    <source>
        <dbReference type="ARBA" id="ARBA00012746"/>
    </source>
</evidence>
<dbReference type="PANTHER" id="PTHR11922">
    <property type="entry name" value="GMP SYNTHASE-RELATED"/>
    <property type="match status" value="1"/>
</dbReference>
<keyword evidence="9" id="KW-0315">Glutamine amidotransferase</keyword>
<evidence type="ECO:0000256" key="5">
    <source>
        <dbReference type="ARBA" id="ARBA00022741"/>
    </source>
</evidence>
<reference evidence="12" key="1">
    <citation type="journal article" date="2020" name="mSystems">
        <title>Genome- and Community-Level Interaction Insights into Carbon Utilization and Element Cycling Functions of Hydrothermarchaeota in Hydrothermal Sediment.</title>
        <authorList>
            <person name="Zhou Z."/>
            <person name="Liu Y."/>
            <person name="Xu W."/>
            <person name="Pan J."/>
            <person name="Luo Z.H."/>
            <person name="Li M."/>
        </authorList>
    </citation>
    <scope>NUCLEOTIDE SEQUENCE [LARGE SCALE GENOMIC DNA]</scope>
    <source>
        <strain evidence="12">SpSt-914</strain>
    </source>
</reference>
<sequence length="320" mass="35443">MVKEIPVAELNVEEFINTKIEEIRRIVGDGLAINALSGGVDSSVVTILGHRALGNRLKSYFIDSGLMREGEPEWVVRVFEKLGVKVELVPAADEFFQALRGITDPELKREAITHTFYKKIFGKLVQVSGAKFLLHGTNYTDVEETVAGVKRQHNILEQLGIDTQTVFGYRVIEPLAQLRKTAVRMVGRALGLPKEITERPPFPGPALAARVIGEVTRERVALVRTATAIVESELKDSGAFQYLAILHQDQVTGIREGRRQFGHQIEVRCWESSDAVVAEPTRLSWDKLLKIAGRITAEVPGVISVTYNITSKPPSTIEPV</sequence>
<evidence type="ECO:0000256" key="4">
    <source>
        <dbReference type="ARBA" id="ARBA00022598"/>
    </source>
</evidence>
<dbReference type="PROSITE" id="PS51553">
    <property type="entry name" value="GMPS_ATP_PPASE"/>
    <property type="match status" value="1"/>
</dbReference>
<dbReference type="CDD" id="cd01997">
    <property type="entry name" value="GMP_synthase_C"/>
    <property type="match status" value="1"/>
</dbReference>
<dbReference type="EMBL" id="DTMZ01000075">
    <property type="protein sequence ID" value="HGD13111.1"/>
    <property type="molecule type" value="Genomic_DNA"/>
</dbReference>
<evidence type="ECO:0000256" key="2">
    <source>
        <dbReference type="ARBA" id="ARBA00005153"/>
    </source>
</evidence>
<dbReference type="UniPathway" id="UPA00189">
    <property type="reaction ID" value="UER00296"/>
</dbReference>
<evidence type="ECO:0000256" key="6">
    <source>
        <dbReference type="ARBA" id="ARBA00022749"/>
    </source>
</evidence>
<dbReference type="GO" id="GO:0004066">
    <property type="term" value="F:asparagine synthase (glutamine-hydrolyzing) activity"/>
    <property type="evidence" value="ECO:0007669"/>
    <property type="project" value="InterPro"/>
</dbReference>
<gene>
    <name evidence="12" type="ORF">ENX16_03430</name>
</gene>
<protein>
    <recommendedName>
        <fullName evidence="3">GMP synthase (glutamine-hydrolyzing)</fullName>
        <ecNumber evidence="3">6.3.5.2</ecNumber>
    </recommendedName>
</protein>
<evidence type="ECO:0000256" key="1">
    <source>
        <dbReference type="ARBA" id="ARBA00002332"/>
    </source>
</evidence>
<dbReference type="GO" id="GO:0003921">
    <property type="term" value="F:GMP synthase activity"/>
    <property type="evidence" value="ECO:0007669"/>
    <property type="project" value="InterPro"/>
</dbReference>
<dbReference type="GO" id="GO:0006529">
    <property type="term" value="P:asparagine biosynthetic process"/>
    <property type="evidence" value="ECO:0007669"/>
    <property type="project" value="InterPro"/>
</dbReference>
<dbReference type="GO" id="GO:0005829">
    <property type="term" value="C:cytosol"/>
    <property type="evidence" value="ECO:0007669"/>
    <property type="project" value="TreeGrafter"/>
</dbReference>
<dbReference type="GO" id="GO:0005524">
    <property type="term" value="F:ATP binding"/>
    <property type="evidence" value="ECO:0007669"/>
    <property type="project" value="UniProtKB-UniRule"/>
</dbReference>
<keyword evidence="7 10" id="KW-0658">Purine biosynthesis</keyword>
<evidence type="ECO:0000313" key="12">
    <source>
        <dbReference type="EMBL" id="HGD13111.1"/>
    </source>
</evidence>
<keyword evidence="4" id="KW-0436">Ligase</keyword>
<evidence type="ECO:0000256" key="9">
    <source>
        <dbReference type="ARBA" id="ARBA00022962"/>
    </source>
</evidence>
<keyword evidence="6 10" id="KW-0332">GMP biosynthesis</keyword>
<evidence type="ECO:0000256" key="7">
    <source>
        <dbReference type="ARBA" id="ARBA00022755"/>
    </source>
</evidence>
<evidence type="ECO:0000259" key="11">
    <source>
        <dbReference type="PROSITE" id="PS51553"/>
    </source>
</evidence>
<comment type="function">
    <text evidence="1">Catalyzes the synthesis of GMP from XMP.</text>
</comment>
<dbReference type="InterPro" id="IPR014729">
    <property type="entry name" value="Rossmann-like_a/b/a_fold"/>
</dbReference>
<dbReference type="Gene3D" id="3.30.300.10">
    <property type="match status" value="1"/>
</dbReference>
<keyword evidence="5 10" id="KW-0547">Nucleotide-binding</keyword>
<organism evidence="12">
    <name type="scientific">candidate division WOR-3 bacterium</name>
    <dbReference type="NCBI Taxonomy" id="2052148"/>
    <lineage>
        <taxon>Bacteria</taxon>
        <taxon>Bacteria division WOR-3</taxon>
    </lineage>
</organism>
<dbReference type="InterPro" id="IPR025777">
    <property type="entry name" value="GMPS_ATP_PPase_dom"/>
</dbReference>
<accession>A0A7V3UZX2</accession>
<evidence type="ECO:0000256" key="10">
    <source>
        <dbReference type="PROSITE-ProRule" id="PRU00886"/>
    </source>
</evidence>
<comment type="caution">
    <text evidence="12">The sequence shown here is derived from an EMBL/GenBank/DDBJ whole genome shotgun (WGS) entry which is preliminary data.</text>
</comment>
<feature type="binding site" evidence="10">
    <location>
        <begin position="37"/>
        <end position="43"/>
    </location>
    <ligand>
        <name>ATP</name>
        <dbReference type="ChEBI" id="CHEBI:30616"/>
    </ligand>
</feature>
<dbReference type="EC" id="6.3.5.2" evidence="3"/>
<evidence type="ECO:0000256" key="8">
    <source>
        <dbReference type="ARBA" id="ARBA00022840"/>
    </source>
</evidence>
<dbReference type="PANTHER" id="PTHR11922:SF2">
    <property type="entry name" value="GMP SYNTHASE [GLUTAMINE-HYDROLYZING]"/>
    <property type="match status" value="1"/>
</dbReference>
<dbReference type="Pfam" id="PF00958">
    <property type="entry name" value="GMP_synt_C"/>
    <property type="match status" value="1"/>
</dbReference>
<dbReference type="InterPro" id="IPR001674">
    <property type="entry name" value="GMP_synth_C"/>
</dbReference>
<comment type="pathway">
    <text evidence="2">Purine metabolism; GMP biosynthesis; GMP from XMP (L-Gln route): step 1/1.</text>
</comment>
<feature type="domain" description="GMPS ATP-PPase" evidence="11">
    <location>
        <begin position="10"/>
        <end position="199"/>
    </location>
</feature>
<dbReference type="SUPFAM" id="SSF54810">
    <property type="entry name" value="GMP synthetase C-terminal dimerisation domain"/>
    <property type="match status" value="1"/>
</dbReference>
<name>A0A7V3UZX2_UNCW3</name>